<evidence type="ECO:0000313" key="23">
    <source>
        <dbReference type="Proteomes" id="UP001149331"/>
    </source>
</evidence>
<evidence type="ECO:0000313" key="11">
    <source>
        <dbReference type="EMBL" id="RHG13364.1"/>
    </source>
</evidence>
<evidence type="ECO:0000313" key="16">
    <source>
        <dbReference type="Proteomes" id="UP000283834"/>
    </source>
</evidence>
<dbReference type="Proteomes" id="UP000260808">
    <property type="component" value="Unassembled WGS sequence"/>
</dbReference>
<dbReference type="GeneID" id="57433014"/>
<dbReference type="Proteomes" id="UP000283992">
    <property type="component" value="Unassembled WGS sequence"/>
</dbReference>
<dbReference type="EMBL" id="JAAIRY010000042">
    <property type="protein sequence ID" value="NSI66487.1"/>
    <property type="molecule type" value="Genomic_DNA"/>
</dbReference>
<evidence type="ECO:0000313" key="1">
    <source>
        <dbReference type="EMBL" id="MDB8688036.1"/>
    </source>
</evidence>
<reference evidence="15 16" key="1">
    <citation type="submission" date="2018-08" db="EMBL/GenBank/DDBJ databases">
        <title>A genome reference for cultivated species of the human gut microbiota.</title>
        <authorList>
            <person name="Zou Y."/>
            <person name="Xue W."/>
            <person name="Luo G."/>
        </authorList>
    </citation>
    <scope>NUCLEOTIDE SEQUENCE [LARGE SCALE GENOMIC DNA]</scope>
    <source>
        <strain evidence="9 16">AF19-16AC</strain>
        <strain evidence="8 22">AF27-4BH</strain>
        <strain evidence="14 20">AF33-12</strain>
        <strain evidence="13 18">AM12-54</strain>
        <strain evidence="12 17">AM21-18</strain>
        <strain evidence="11 21">AM22-7AC</strain>
        <strain evidence="10 19">AM32-6</strain>
        <strain evidence="7 15">TF01-20-2</strain>
    </source>
</reference>
<dbReference type="Pfam" id="PF14199">
    <property type="entry name" value="DUF4317"/>
    <property type="match status" value="1"/>
</dbReference>
<dbReference type="Proteomes" id="UP000285697">
    <property type="component" value="Unassembled WGS sequence"/>
</dbReference>
<dbReference type="Proteomes" id="UP001211731">
    <property type="component" value="Unassembled WGS sequence"/>
</dbReference>
<evidence type="ECO:0000313" key="17">
    <source>
        <dbReference type="Proteomes" id="UP000283981"/>
    </source>
</evidence>
<reference evidence="4" key="3">
    <citation type="submission" date="2020-02" db="EMBL/GenBank/DDBJ databases">
        <authorList>
            <person name="Littmann E."/>
            <person name="Sorbara M."/>
        </authorList>
    </citation>
    <scope>NUCLEOTIDE SEQUENCE</scope>
    <source>
        <strain evidence="6">MSK.11.9</strain>
        <strain evidence="5">MSK.15.32</strain>
        <strain evidence="4">MSK.22.53</strain>
    </source>
</reference>
<dbReference type="EMBL" id="JAQMLA010000060">
    <property type="protein sequence ID" value="MDB8688036.1"/>
    <property type="molecule type" value="Genomic_DNA"/>
</dbReference>
<evidence type="ECO:0000313" key="3">
    <source>
        <dbReference type="EMBL" id="MDE1202692.1"/>
    </source>
</evidence>
<evidence type="ECO:0000313" key="15">
    <source>
        <dbReference type="Proteomes" id="UP000260808"/>
    </source>
</evidence>
<accession>A0A2N5NUN8</accession>
<name>A0A2N5NUN8_MEDGN</name>
<evidence type="ECO:0000313" key="4">
    <source>
        <dbReference type="EMBL" id="NSI20796.1"/>
    </source>
</evidence>
<dbReference type="Proteomes" id="UP000285610">
    <property type="component" value="Unassembled WGS sequence"/>
</dbReference>
<dbReference type="AlphaFoldDB" id="A0A2N5NUN8"/>
<evidence type="ECO:0000313" key="14">
    <source>
        <dbReference type="EMBL" id="RHM74466.1"/>
    </source>
</evidence>
<dbReference type="EMBL" id="QSIR01000028">
    <property type="protein sequence ID" value="RHD03097.1"/>
    <property type="molecule type" value="Genomic_DNA"/>
</dbReference>
<dbReference type="EMBL" id="JAQMLR010000014">
    <property type="protein sequence ID" value="MDB8739618.1"/>
    <property type="molecule type" value="Genomic_DNA"/>
</dbReference>
<dbReference type="STRING" id="33038.GCA_900067245_03128"/>
<dbReference type="InterPro" id="IPR025466">
    <property type="entry name" value="DUF4317"/>
</dbReference>
<dbReference type="EMBL" id="QRIS01000003">
    <property type="protein sequence ID" value="RHG87942.1"/>
    <property type="molecule type" value="Genomic_DNA"/>
</dbReference>
<dbReference type="EMBL" id="QSSX01000044">
    <property type="protein sequence ID" value="RGM19382.1"/>
    <property type="molecule type" value="Genomic_DNA"/>
</dbReference>
<evidence type="ECO:0000313" key="22">
    <source>
        <dbReference type="Proteomes" id="UP000286137"/>
    </source>
</evidence>
<dbReference type="EMBL" id="JAAIRM010000046">
    <property type="protein sequence ID" value="NSI20796.1"/>
    <property type="molecule type" value="Genomic_DNA"/>
</dbReference>
<reference evidence="1" key="5">
    <citation type="submission" date="2023-01" db="EMBL/GenBank/DDBJ databases">
        <title>Human gut microbiome strain richness.</title>
        <authorList>
            <person name="Chen-Liaw A."/>
        </authorList>
    </citation>
    <scope>NUCLEOTIDE SEQUENCE</scope>
    <source>
        <strain evidence="2">1001217st1_A9_1001217B_191108</strain>
        <strain evidence="1">RTP21484st1_H11_RTP21484_190118</strain>
    </source>
</reference>
<evidence type="ECO:0000313" key="8">
    <source>
        <dbReference type="EMBL" id="RGQ68363.1"/>
    </source>
</evidence>
<proteinExistence type="predicted"/>
<dbReference type="Proteomes" id="UP000283981">
    <property type="component" value="Unassembled WGS sequence"/>
</dbReference>
<dbReference type="Proteomes" id="UP000284472">
    <property type="component" value="Unassembled WGS sequence"/>
</dbReference>
<evidence type="ECO:0000313" key="7">
    <source>
        <dbReference type="EMBL" id="RGM19382.1"/>
    </source>
</evidence>
<evidence type="ECO:0000313" key="18">
    <source>
        <dbReference type="Proteomes" id="UP000283992"/>
    </source>
</evidence>
<dbReference type="EMBL" id="QRQE01000027">
    <property type="protein sequence ID" value="RHM74466.1"/>
    <property type="molecule type" value="Genomic_DNA"/>
</dbReference>
<dbReference type="EMBL" id="JAPZEG010000003">
    <property type="protein sequence ID" value="MDE1202692.1"/>
    <property type="molecule type" value="Genomic_DNA"/>
</dbReference>
<evidence type="ECO:0000313" key="10">
    <source>
        <dbReference type="EMBL" id="RHD03097.1"/>
    </source>
</evidence>
<dbReference type="EMBL" id="QRIA01000049">
    <property type="protein sequence ID" value="RHG13364.1"/>
    <property type="molecule type" value="Genomic_DNA"/>
</dbReference>
<dbReference type="EMBL" id="JAAIRV010000003">
    <property type="protein sequence ID" value="NSI57376.1"/>
    <property type="molecule type" value="Genomic_DNA"/>
</dbReference>
<reference evidence="3" key="4">
    <citation type="submission" date="2022-12" db="EMBL/GenBank/DDBJ databases">
        <title>Genome of R. gnavus strain RSHDN_120.</title>
        <authorList>
            <person name="Abdugheni R."/>
        </authorList>
    </citation>
    <scope>NUCLEOTIDE SEQUENCE</scope>
    <source>
        <strain evidence="3">RSHDN_120</strain>
    </source>
</reference>
<evidence type="ECO:0000313" key="9">
    <source>
        <dbReference type="EMBL" id="RGT35982.1"/>
    </source>
</evidence>
<evidence type="ECO:0000313" key="12">
    <source>
        <dbReference type="EMBL" id="RHG87942.1"/>
    </source>
</evidence>
<dbReference type="EMBL" id="QRTJ01000011">
    <property type="protein sequence ID" value="RGQ68363.1"/>
    <property type="molecule type" value="Genomic_DNA"/>
</dbReference>
<comment type="caution">
    <text evidence="3">The sequence shown here is derived from an EMBL/GenBank/DDBJ whole genome shotgun (WGS) entry which is preliminary data.</text>
</comment>
<dbReference type="Proteomes" id="UP001212160">
    <property type="component" value="Unassembled WGS sequence"/>
</dbReference>
<evidence type="ECO:0000313" key="19">
    <source>
        <dbReference type="Proteomes" id="UP000284472"/>
    </source>
</evidence>
<dbReference type="EMBL" id="QRLN01000002">
    <property type="protein sequence ID" value="RHJ15611.1"/>
    <property type="molecule type" value="Genomic_DNA"/>
</dbReference>
<evidence type="ECO:0000313" key="20">
    <source>
        <dbReference type="Proteomes" id="UP000285610"/>
    </source>
</evidence>
<evidence type="ECO:0000313" key="13">
    <source>
        <dbReference type="EMBL" id="RHJ15611.1"/>
    </source>
</evidence>
<dbReference type="Proteomes" id="UP000283834">
    <property type="component" value="Unassembled WGS sequence"/>
</dbReference>
<dbReference type="Proteomes" id="UP001296580">
    <property type="component" value="Unassembled WGS sequence"/>
</dbReference>
<dbReference type="Proteomes" id="UP001296581">
    <property type="component" value="Unassembled WGS sequence"/>
</dbReference>
<dbReference type="Proteomes" id="UP001296643">
    <property type="component" value="Unassembled WGS sequence"/>
</dbReference>
<reference evidence="4" key="2">
    <citation type="journal article" date="2020" name="Cell Host Microbe">
        <title>Functional and Genomic Variation between Human-Derived Isolates of Lachnospiraceae Reveals Inter- and Intra-Species Diversity.</title>
        <authorList>
            <person name="Sorbara M.T."/>
            <person name="Littmann E.R."/>
            <person name="Fontana E."/>
            <person name="Moody T.U."/>
            <person name="Kohout C.E."/>
            <person name="Gjonbalaj M."/>
            <person name="Eaton V."/>
            <person name="Seok R."/>
            <person name="Leiner I.M."/>
            <person name="Pamer E.G."/>
        </authorList>
    </citation>
    <scope>NUCLEOTIDE SEQUENCE</scope>
    <source>
        <strain evidence="6">MSK.11.9</strain>
        <strain evidence="5">MSK.15.32</strain>
        <strain evidence="4">MSK.22.53</strain>
    </source>
</reference>
<organism evidence="3 23">
    <name type="scientific">Mediterraneibacter gnavus</name>
    <name type="common">Ruminococcus gnavus</name>
    <dbReference type="NCBI Taxonomy" id="33038"/>
    <lineage>
        <taxon>Bacteria</taxon>
        <taxon>Bacillati</taxon>
        <taxon>Bacillota</taxon>
        <taxon>Clostridia</taxon>
        <taxon>Lachnospirales</taxon>
        <taxon>Lachnospiraceae</taxon>
        <taxon>Mediterraneibacter</taxon>
    </lineage>
</organism>
<protein>
    <submittedName>
        <fullName evidence="3">DUF4317 family protein</fullName>
    </submittedName>
</protein>
<dbReference type="Proteomes" id="UP001149331">
    <property type="component" value="Unassembled WGS sequence"/>
</dbReference>
<dbReference type="EMBL" id="QRWQ01000025">
    <property type="protein sequence ID" value="RGT35982.1"/>
    <property type="molecule type" value="Genomic_DNA"/>
</dbReference>
<evidence type="ECO:0000313" key="5">
    <source>
        <dbReference type="EMBL" id="NSI57376.1"/>
    </source>
</evidence>
<evidence type="ECO:0000313" key="6">
    <source>
        <dbReference type="EMBL" id="NSI66487.1"/>
    </source>
</evidence>
<evidence type="ECO:0000313" key="21">
    <source>
        <dbReference type="Proteomes" id="UP000285697"/>
    </source>
</evidence>
<gene>
    <name evidence="13" type="ORF">DW142_02745</name>
    <name evidence="12" type="ORF">DW243_02750</name>
    <name evidence="11" type="ORF">DW270_16385</name>
    <name evidence="10" type="ORF">DW812_14490</name>
    <name evidence="9" type="ORF">DWX36_15685</name>
    <name evidence="8" type="ORF">DWY88_07250</name>
    <name evidence="14" type="ORF">DWZ50_11375</name>
    <name evidence="7" type="ORF">DXC31_14100</name>
    <name evidence="4" type="ORF">G4958_15970</name>
    <name evidence="6" type="ORF">G4981_14685</name>
    <name evidence="5" type="ORF">G4993_03045</name>
    <name evidence="3" type="ORF">O4N78_03730</name>
    <name evidence="2" type="ORF">PNU63_12685</name>
    <name evidence="1" type="ORF">PNW85_15430</name>
</gene>
<dbReference type="Proteomes" id="UP000286137">
    <property type="component" value="Unassembled WGS sequence"/>
</dbReference>
<dbReference type="RefSeq" id="WP_004844242.1">
    <property type="nucleotide sequence ID" value="NZ_AP031446.1"/>
</dbReference>
<sequence length="213" mass="24284">MNGKTMSINREEILALTRRMTVKRTSMTRIAGCYADAEGFIDGTFNVNFLKLSPAEREKNLELAKTVPFAQTNQNLKRYVFPESEQGGMRQLLMGIRDCGLKNDALLDVFYEKVTEVYQTEQEYAVYLFHDRYDIPAKAKDKERLGESEQMFEYLICVISPVTGDYEPGKPECGFLFPAFFDGGAALNCVDVFQADSEHPHQELLQILFSEKS</sequence>
<evidence type="ECO:0000313" key="2">
    <source>
        <dbReference type="EMBL" id="MDB8739618.1"/>
    </source>
</evidence>